<dbReference type="SUPFAM" id="SSF82057">
    <property type="entry name" value="Prokaryotic SH3-related domain"/>
    <property type="match status" value="1"/>
</dbReference>
<reference evidence="2 4" key="1">
    <citation type="submission" date="2020-08" db="EMBL/GenBank/DDBJ databases">
        <title>Genomic Encyclopedia of Type Strains, Phase IV (KMG-IV): sequencing the most valuable type-strain genomes for metagenomic binning, comparative biology and taxonomic classification.</title>
        <authorList>
            <person name="Goeker M."/>
        </authorList>
    </citation>
    <scope>NUCLEOTIDE SEQUENCE [LARGE SCALE GENOMIC DNA]</scope>
    <source>
        <strain evidence="2 4">DSM 17454</strain>
    </source>
</reference>
<keyword evidence="5" id="KW-1185">Reference proteome</keyword>
<evidence type="ECO:0000313" key="3">
    <source>
        <dbReference type="EMBL" id="MBE1203814.1"/>
    </source>
</evidence>
<organism evidence="2 4">
    <name type="scientific">Aminobacter carboxidus</name>
    <dbReference type="NCBI Taxonomy" id="376165"/>
    <lineage>
        <taxon>Bacteria</taxon>
        <taxon>Pseudomonadati</taxon>
        <taxon>Pseudomonadota</taxon>
        <taxon>Alphaproteobacteria</taxon>
        <taxon>Hyphomicrobiales</taxon>
        <taxon>Phyllobacteriaceae</taxon>
        <taxon>Aminobacter</taxon>
    </lineage>
</organism>
<dbReference type="Gene3D" id="2.30.30.40">
    <property type="entry name" value="SH3 Domains"/>
    <property type="match status" value="1"/>
</dbReference>
<dbReference type="EMBL" id="JACZEP010000001">
    <property type="protein sequence ID" value="MBE1203814.1"/>
    <property type="molecule type" value="Genomic_DNA"/>
</dbReference>
<protein>
    <submittedName>
        <fullName evidence="3">Alkylphosphonate utilization protein</fullName>
    </submittedName>
    <submittedName>
        <fullName evidence="2">Protein PhnA</fullName>
    </submittedName>
</protein>
<evidence type="ECO:0000313" key="4">
    <source>
        <dbReference type="Proteomes" id="UP000532373"/>
    </source>
</evidence>
<dbReference type="InterPro" id="IPR013988">
    <property type="entry name" value="YjdM_C"/>
</dbReference>
<dbReference type="AlphaFoldDB" id="A0A8E1WE16"/>
<evidence type="ECO:0000313" key="5">
    <source>
        <dbReference type="Proteomes" id="UP000598227"/>
    </source>
</evidence>
<proteinExistence type="predicted"/>
<comment type="caution">
    <text evidence="2">The sequence shown here is derived from an EMBL/GenBank/DDBJ whole genome shotgun (WGS) entry which is preliminary data.</text>
</comment>
<evidence type="ECO:0000259" key="1">
    <source>
        <dbReference type="Pfam" id="PF03831"/>
    </source>
</evidence>
<gene>
    <name evidence="2" type="ORF">HNQ96_002577</name>
    <name evidence="3" type="ORF">IHE39_05880</name>
</gene>
<dbReference type="Proteomes" id="UP000598227">
    <property type="component" value="Unassembled WGS sequence"/>
</dbReference>
<dbReference type="Pfam" id="PF03831">
    <property type="entry name" value="YjdM"/>
    <property type="match status" value="1"/>
</dbReference>
<accession>A0A8E1WE16</accession>
<name>A0A8E1WE16_9HYPH</name>
<feature type="domain" description="Protein YjdM C-terminal" evidence="1">
    <location>
        <begin position="6"/>
        <end position="73"/>
    </location>
</feature>
<evidence type="ECO:0000313" key="2">
    <source>
        <dbReference type="EMBL" id="MBB6466712.1"/>
    </source>
</evidence>
<sequence>MSDIIVKDSNGAQLNEGDSVTLIKDLKVKGTSETIKRGTLVKNIRLTGNAGEIECNTKQVKGLVLKTEFLKKA</sequence>
<dbReference type="Proteomes" id="UP000532373">
    <property type="component" value="Unassembled WGS sequence"/>
</dbReference>
<dbReference type="RefSeq" id="WP_184769119.1">
    <property type="nucleotide sequence ID" value="NZ_JACHGI010000003.1"/>
</dbReference>
<reference evidence="3 5" key="2">
    <citation type="submission" date="2020-09" db="EMBL/GenBank/DDBJ databases">
        <title>Draft Genome Sequence of Aminobacter carboxidus type strain DSM 1086, a soil Gram-negative carboxydobacterium.</title>
        <authorList>
            <person name="Turrini P."/>
            <person name="Tescari M."/>
            <person name="Artuso I."/>
            <person name="Lugli G.A."/>
            <person name="Frangipani E."/>
            <person name="Ventura M."/>
            <person name="Visca P."/>
        </authorList>
    </citation>
    <scope>NUCLEOTIDE SEQUENCE [LARGE SCALE GENOMIC DNA]</scope>
    <source>
        <strain evidence="3 5">DSM 1086</strain>
    </source>
</reference>
<dbReference type="EMBL" id="JACHGI010000003">
    <property type="protein sequence ID" value="MBB6466712.1"/>
    <property type="molecule type" value="Genomic_DNA"/>
</dbReference>